<protein>
    <recommendedName>
        <fullName evidence="4">MalT-like TPR region domain-containing protein</fullName>
    </recommendedName>
</protein>
<evidence type="ECO:0008006" key="4">
    <source>
        <dbReference type="Google" id="ProtNLM"/>
    </source>
</evidence>
<dbReference type="InterPro" id="IPR011990">
    <property type="entry name" value="TPR-like_helical_dom_sf"/>
</dbReference>
<evidence type="ECO:0000256" key="1">
    <source>
        <dbReference type="ARBA" id="ARBA00022741"/>
    </source>
</evidence>
<evidence type="ECO:0000256" key="2">
    <source>
        <dbReference type="ARBA" id="ARBA00022840"/>
    </source>
</evidence>
<comment type="caution">
    <text evidence="3">The sequence shown here is derived from an EMBL/GenBank/DDBJ whole genome shotgun (WGS) entry which is preliminary data.</text>
</comment>
<dbReference type="GO" id="GO:0005524">
    <property type="term" value="F:ATP binding"/>
    <property type="evidence" value="ECO:0007669"/>
    <property type="project" value="UniProtKB-KW"/>
</dbReference>
<name>X0XQR2_9ZZZZ</name>
<dbReference type="PANTHER" id="PTHR16305:SF28">
    <property type="entry name" value="GUANYLATE CYCLASE DOMAIN-CONTAINING PROTEIN"/>
    <property type="match status" value="1"/>
</dbReference>
<feature type="non-terminal residue" evidence="3">
    <location>
        <position position="243"/>
    </location>
</feature>
<sequence length="243" mass="28107">KNLELIQQIRVVPEAEYLFKHVITQEVTYETLLKQKRKELHSLVGQAFEVQYADRLEEFYEMLAFHFWKGEDWPRAHRYNREAGLKAQSFSAYVEAFNFLETALAALKKLPRTEANIEQEIDLCFNMRSSLFPLGRHADWADHVRKAELLAREINDKVRLAKCYNYLTSHHWIHGRNKEAIKLCEEGLRLAESAGDFSTEVAAKFHLGIPLLEEAVKPQNLDSSILSSVYPITALSEAFRLNG</sequence>
<proteinExistence type="predicted"/>
<evidence type="ECO:0000313" key="3">
    <source>
        <dbReference type="EMBL" id="GAG38968.1"/>
    </source>
</evidence>
<keyword evidence="1" id="KW-0547">Nucleotide-binding</keyword>
<dbReference type="GO" id="GO:0004016">
    <property type="term" value="F:adenylate cyclase activity"/>
    <property type="evidence" value="ECO:0007669"/>
    <property type="project" value="TreeGrafter"/>
</dbReference>
<dbReference type="EMBL" id="BARS01048669">
    <property type="protein sequence ID" value="GAG38968.1"/>
    <property type="molecule type" value="Genomic_DNA"/>
</dbReference>
<feature type="non-terminal residue" evidence="3">
    <location>
        <position position="1"/>
    </location>
</feature>
<reference evidence="3" key="1">
    <citation type="journal article" date="2014" name="Front. Microbiol.">
        <title>High frequency of phylogenetically diverse reductive dehalogenase-homologous genes in deep subseafloor sedimentary metagenomes.</title>
        <authorList>
            <person name="Kawai M."/>
            <person name="Futagami T."/>
            <person name="Toyoda A."/>
            <person name="Takaki Y."/>
            <person name="Nishi S."/>
            <person name="Hori S."/>
            <person name="Arai W."/>
            <person name="Tsubouchi T."/>
            <person name="Morono Y."/>
            <person name="Uchiyama I."/>
            <person name="Ito T."/>
            <person name="Fujiyama A."/>
            <person name="Inagaki F."/>
            <person name="Takami H."/>
        </authorList>
    </citation>
    <scope>NUCLEOTIDE SEQUENCE</scope>
    <source>
        <strain evidence="3">Expedition CK06-06</strain>
    </source>
</reference>
<keyword evidence="2" id="KW-0067">ATP-binding</keyword>
<dbReference type="GO" id="GO:0005737">
    <property type="term" value="C:cytoplasm"/>
    <property type="evidence" value="ECO:0007669"/>
    <property type="project" value="TreeGrafter"/>
</dbReference>
<dbReference type="Gene3D" id="1.25.40.10">
    <property type="entry name" value="Tetratricopeptide repeat domain"/>
    <property type="match status" value="1"/>
</dbReference>
<organism evidence="3">
    <name type="scientific">marine sediment metagenome</name>
    <dbReference type="NCBI Taxonomy" id="412755"/>
    <lineage>
        <taxon>unclassified sequences</taxon>
        <taxon>metagenomes</taxon>
        <taxon>ecological metagenomes</taxon>
    </lineage>
</organism>
<accession>X0XQR2</accession>
<gene>
    <name evidence="3" type="ORF">S01H1_72897</name>
</gene>
<dbReference type="SUPFAM" id="SSF48452">
    <property type="entry name" value="TPR-like"/>
    <property type="match status" value="1"/>
</dbReference>
<dbReference type="AlphaFoldDB" id="X0XQR2"/>
<dbReference type="PANTHER" id="PTHR16305">
    <property type="entry name" value="TESTICULAR SOLUBLE ADENYLYL CYCLASE"/>
    <property type="match status" value="1"/>
</dbReference>